<gene>
    <name evidence="2" type="ORF">D6D13_02423</name>
</gene>
<dbReference type="AlphaFoldDB" id="A0A4S9D4J5"/>
<reference evidence="2" key="1">
    <citation type="submission" date="2018-10" db="EMBL/GenBank/DDBJ databases">
        <title>Fifty Aureobasidium pullulans genomes reveal a recombining polyextremotolerant generalist.</title>
        <authorList>
            <person name="Gostincar C."/>
            <person name="Turk M."/>
            <person name="Zajc J."/>
            <person name="Gunde-Cimerman N."/>
        </authorList>
    </citation>
    <scope>NUCLEOTIDE SEQUENCE [LARGE SCALE GENOMIC DNA]</scope>
    <source>
        <strain evidence="2">EXF-10085</strain>
    </source>
</reference>
<comment type="caution">
    <text evidence="2">The sequence shown here is derived from an EMBL/GenBank/DDBJ whole genome shotgun (WGS) entry which is preliminary data.</text>
</comment>
<organism evidence="2">
    <name type="scientific">Aureobasidium pullulans</name>
    <name type="common">Black yeast</name>
    <name type="synonym">Pullularia pullulans</name>
    <dbReference type="NCBI Taxonomy" id="5580"/>
    <lineage>
        <taxon>Eukaryota</taxon>
        <taxon>Fungi</taxon>
        <taxon>Dikarya</taxon>
        <taxon>Ascomycota</taxon>
        <taxon>Pezizomycotina</taxon>
        <taxon>Dothideomycetes</taxon>
        <taxon>Dothideomycetidae</taxon>
        <taxon>Dothideales</taxon>
        <taxon>Saccotheciaceae</taxon>
        <taxon>Aureobasidium</taxon>
    </lineage>
</organism>
<keyword evidence="1" id="KW-0175">Coiled coil</keyword>
<dbReference type="EMBL" id="QZAS01000006">
    <property type="protein sequence ID" value="THX15105.1"/>
    <property type="molecule type" value="Genomic_DNA"/>
</dbReference>
<protein>
    <submittedName>
        <fullName evidence="2">Uncharacterized protein</fullName>
    </submittedName>
</protein>
<evidence type="ECO:0000256" key="1">
    <source>
        <dbReference type="SAM" id="Coils"/>
    </source>
</evidence>
<feature type="coiled-coil region" evidence="1">
    <location>
        <begin position="7"/>
        <end position="41"/>
    </location>
</feature>
<name>A0A4S9D4J5_AURPU</name>
<sequence length="134" mass="15732">MEYMEVFEKICSELEAARNEITRLDLENQAKQTKIHELSAESTRNMNMWQFQKNLVHEFVKEAGIIELKETVSKQEIRELENDLVVKNEELILIRGREIEGVQKIKELEQVVKSLEMQNSRLEEDIGAQSCHTE</sequence>
<proteinExistence type="predicted"/>
<accession>A0A4S9D4J5</accession>
<evidence type="ECO:0000313" key="2">
    <source>
        <dbReference type="EMBL" id="THX15105.1"/>
    </source>
</evidence>